<dbReference type="OMA" id="HNDKLFI"/>
<dbReference type="AlphaFoldDB" id="A0A077YC18"/>
<sequence length="926" mass="107505">MNFSAFPASTLRKGVHRQRTIEQTKENSGITKFFLKDLIKESLLENDDISEGNKTKNTEKKFNEHDKHQSFNVSYTWETDAISGLKFINVLNKQDKKKLGFQCIYCRDKQLFKKKSSVLYHMVTFNHGLKSSIVEDLKFNERNPYERLNFINNLNVEKGIESVREKRIENERKEETEISKNNFNDYKVIKLEIEFVSTLNLLTYEELVSLYVYFFPEKLFSINEHVNKESIIENFLLSINLISKKYSKTIKDAYSQSVITKDENYISVNEYLKELKYSLEVDKDLGCEDELANEITNNDMSIENQISENVVNGNKENKKEDVEINNSNDSINEDAKISQINELEKKKEGENIQNETNEQTEKIKNKLETEIFDSKNRILININDYNIFKHNDKLFINLSEHNKTNDNGNGDNKNKCLMINSEDNNKPDENQNQLNRSNKLNEIVSFVNTNNYEQNIRIDETQKNMLSILLNTTKKTRKYTRVNNVNKNNMTNIRKKPRTNENKISLTNLKLKEQINQGYLNKETLLLALLEDRMEHGNNRSVIDKSEGKQIVDTIAEQKEDEKNVTTKNLSQTIVNLIKGNANSENKDIYSKNQNDNIEYNNKNNCIESATNDLHSSLIVSDMKTLDDDNNKYNISYDKEHIENTPIEKPVCADKGNIENTSIEQPVCADKGNIENTSIEKPVCTDKGNSDVIVRSNTGKSKQNIDNTTELEKQHRREENEIKEIKNTCNNLDNSSIHEEIQNVKIHTEKNVAVEDEKNKCDNNVNNIKTRRTKNINLICTNDVNKIKKTYKINNKQKLKQIKIKQSFNKKKKNSKNDYCEIVVDDNKGAAINKKKAKAKVEVGEKIKTFAKNNKRVYKSDKKHINAPIGNVCIKKSKKRKPENLSTFLKKEVKELCGLSNDNIIKHENINFLCARSHRLSRYIKK</sequence>
<evidence type="ECO:0000313" key="3">
    <source>
        <dbReference type="EMBL" id="CDU20827.1"/>
    </source>
</evidence>
<evidence type="ECO:0000313" key="5">
    <source>
        <dbReference type="Proteomes" id="UP000072874"/>
    </source>
</evidence>
<dbReference type="RefSeq" id="XP_022812995.1">
    <property type="nucleotide sequence ID" value="XM_022957638.1"/>
</dbReference>
<feature type="coiled-coil region" evidence="1">
    <location>
        <begin position="708"/>
        <end position="735"/>
    </location>
</feature>
<dbReference type="OrthoDB" id="372177at2759"/>
<dbReference type="GeneID" id="3791027"/>
<dbReference type="KEGG" id="pyo:PY17X_1448200"/>
<dbReference type="EMBL" id="LM993668">
    <property type="protein sequence ID" value="VTZ81790.1"/>
    <property type="molecule type" value="Genomic_DNA"/>
</dbReference>
<reference evidence="3" key="3">
    <citation type="submission" date="2014-05" db="EMBL/GenBank/DDBJ databases">
        <authorList>
            <person name="Aslett A.Martin."/>
            <person name="De Silva Nishadi"/>
        </authorList>
    </citation>
    <scope>NUCLEOTIDE SEQUENCE</scope>
    <source>
        <strain evidence="3">YM</strain>
    </source>
</reference>
<reference evidence="4" key="4">
    <citation type="submission" date="2019-05" db="EMBL/GenBank/DDBJ databases">
        <authorList>
            <consortium name="Pathogen Informatics"/>
        </authorList>
    </citation>
    <scope>NUCLEOTIDE SEQUENCE</scope>
    <source>
        <strain evidence="4">17X</strain>
    </source>
</reference>
<dbReference type="VEuPathDB" id="PlasmoDB:PY17X_1448200"/>
<dbReference type="VEuPathDB" id="PlasmoDB:Py17XNL_001401313"/>
<dbReference type="VEuPathDB" id="PlasmoDB:PYYM_1449800"/>
<name>A0A077YC18_PLAYE</name>
<feature type="region of interest" description="Disordered" evidence="2">
    <location>
        <begin position="403"/>
        <end position="437"/>
    </location>
</feature>
<accession>A0A077YC18</accession>
<evidence type="ECO:0000313" key="4">
    <source>
        <dbReference type="EMBL" id="VTZ81790.1"/>
    </source>
</evidence>
<reference evidence="4" key="2">
    <citation type="submission" date="2014-05" db="EMBL/GenBank/DDBJ databases">
        <authorList>
            <person name="Aslett M.A."/>
            <person name="De Silva N."/>
        </authorList>
    </citation>
    <scope>NUCLEOTIDE SEQUENCE</scope>
    <source>
        <strain evidence="4">17X</strain>
    </source>
</reference>
<organism evidence="3 6">
    <name type="scientific">Plasmodium yoelii</name>
    <dbReference type="NCBI Taxonomy" id="5861"/>
    <lineage>
        <taxon>Eukaryota</taxon>
        <taxon>Sar</taxon>
        <taxon>Alveolata</taxon>
        <taxon>Apicomplexa</taxon>
        <taxon>Aconoidasida</taxon>
        <taxon>Haemosporida</taxon>
        <taxon>Plasmodiidae</taxon>
        <taxon>Plasmodium</taxon>
        <taxon>Plasmodium (Vinckeia)</taxon>
    </lineage>
</organism>
<dbReference type="EMBL" id="LK934642">
    <property type="protein sequence ID" value="CDU20827.1"/>
    <property type="molecule type" value="Genomic_DNA"/>
</dbReference>
<protein>
    <submittedName>
        <fullName evidence="3">Uncharacterized protein</fullName>
    </submittedName>
</protein>
<reference evidence="5 6" key="1">
    <citation type="journal article" date="2014" name="BMC Biol.">
        <title>A comprehensive evaluation of rodent malaria parasite genomes and gene expression.</title>
        <authorList>
            <person name="Otto T.D."/>
            <person name="Bohme U."/>
            <person name="Jackson A.P."/>
            <person name="Hunt M."/>
            <person name="Franke-Fayard B."/>
            <person name="Hoeijmakers W.A."/>
            <person name="Religa A.A."/>
            <person name="Robertson L."/>
            <person name="Sanders M."/>
            <person name="Ogun S.A."/>
            <person name="Cunningham D."/>
            <person name="Erhart A."/>
            <person name="Billker O."/>
            <person name="Khan S.M."/>
            <person name="Stunnenberg H.G."/>
            <person name="Langhorne J."/>
            <person name="Holder A.A."/>
            <person name="Waters A.P."/>
            <person name="Newbold C.I."/>
            <person name="Pain A."/>
            <person name="Berriman M."/>
            <person name="Janse C.J."/>
        </authorList>
    </citation>
    <scope>NUCLEOTIDE SEQUENCE [LARGE SCALE GENOMIC DNA]</scope>
    <source>
        <strain evidence="4 5">17X</strain>
        <strain evidence="3 6">YM</strain>
    </source>
</reference>
<gene>
    <name evidence="4" type="ORF">PY17X_1448200</name>
    <name evidence="3" type="ORF">PYYM_1449800</name>
</gene>
<dbReference type="Proteomes" id="UP000072874">
    <property type="component" value="Chromosome 14"/>
</dbReference>
<feature type="coiled-coil region" evidence="1">
    <location>
        <begin position="340"/>
        <end position="377"/>
    </location>
</feature>
<dbReference type="VEuPathDB" id="PlasmoDB:PY05253"/>
<proteinExistence type="predicted"/>
<evidence type="ECO:0000313" key="6">
    <source>
        <dbReference type="Proteomes" id="UP000072904"/>
    </source>
</evidence>
<evidence type="ECO:0000256" key="2">
    <source>
        <dbReference type="SAM" id="MobiDB-lite"/>
    </source>
</evidence>
<dbReference type="Proteomes" id="UP000072904">
    <property type="component" value="Chromosome 14"/>
</dbReference>
<evidence type="ECO:0000256" key="1">
    <source>
        <dbReference type="SAM" id="Coils"/>
    </source>
</evidence>
<keyword evidence="1" id="KW-0175">Coiled coil</keyword>